<dbReference type="KEGG" id="lmd:METH_21125"/>
<organism evidence="2 3">
    <name type="scientific">Leisingera methylohalidivorans DSM 14336</name>
    <dbReference type="NCBI Taxonomy" id="999552"/>
    <lineage>
        <taxon>Bacteria</taxon>
        <taxon>Pseudomonadati</taxon>
        <taxon>Pseudomonadota</taxon>
        <taxon>Alphaproteobacteria</taxon>
        <taxon>Rhodobacterales</taxon>
        <taxon>Roseobacteraceae</taxon>
        <taxon>Leisingera</taxon>
    </lineage>
</organism>
<name>V9VZG5_9RHOB</name>
<reference evidence="2 3" key="1">
    <citation type="submission" date="2013-09" db="EMBL/GenBank/DDBJ databases">
        <authorList>
            <consortium name="DOE Joint Genome Institute"/>
            <person name="Klenk H.-P."/>
            <person name="Huntemann M."/>
            <person name="Han J."/>
            <person name="Chen A."/>
            <person name="Kyrpides N."/>
            <person name="Mavromatis K."/>
            <person name="Markowitz V."/>
            <person name="Palaniappan K."/>
            <person name="Ivanova N."/>
            <person name="Schaumberg A."/>
            <person name="Pati A."/>
            <person name="Liolios K."/>
            <person name="Nordberg H.P."/>
            <person name="Cantor M.N."/>
            <person name="Hua S.X."/>
            <person name="Woyke T."/>
        </authorList>
    </citation>
    <scope>NUCLEOTIDE SEQUENCE [LARGE SCALE GENOMIC DNA]</scope>
    <source>
        <strain evidence="2 3">DSM 14336</strain>
        <plasmid evidence="3">1</plasmid>
    </source>
</reference>
<dbReference type="InterPro" id="IPR052909">
    <property type="entry name" value="Transposase_6_like"/>
</dbReference>
<dbReference type="Pfam" id="PF13340">
    <property type="entry name" value="DUF4096"/>
    <property type="match status" value="1"/>
</dbReference>
<evidence type="ECO:0000313" key="3">
    <source>
        <dbReference type="Proteomes" id="UP000018780"/>
    </source>
</evidence>
<feature type="domain" description="Insertion element IS402-like" evidence="1">
    <location>
        <begin position="10"/>
        <end position="83"/>
    </location>
</feature>
<gene>
    <name evidence="2" type="ORF">METH_21125</name>
</gene>
<protein>
    <submittedName>
        <fullName evidence="2">Transposase</fullName>
    </submittedName>
</protein>
<dbReference type="AlphaFoldDB" id="V9VZG5"/>
<sequence>METSLARDLMSDEEWAFFERFILATRAPNGRKPINHRLILDGNFWVARTGAPWRDLPEEFGKWSSVYRQLRRWTLAGLWEQIMDGLNESGAVQDVLQMIDSPVVRAHHQAAGAKGGLRDRVSAVREVASRPRSTSSSMPPGCP</sequence>
<dbReference type="Proteomes" id="UP000018780">
    <property type="component" value="Plasmid unnamed"/>
</dbReference>
<keyword evidence="3" id="KW-1185">Reference proteome</keyword>
<proteinExistence type="predicted"/>
<dbReference type="EMBL" id="CP006774">
    <property type="protein sequence ID" value="AHD03328.1"/>
    <property type="molecule type" value="Genomic_DNA"/>
</dbReference>
<dbReference type="PANTHER" id="PTHR46637">
    <property type="entry name" value="TIS1421-TRANSPOSASE PROTEIN A"/>
    <property type="match status" value="1"/>
</dbReference>
<dbReference type="PANTHER" id="PTHR46637:SF1">
    <property type="entry name" value="BLL5188 PROTEIN"/>
    <property type="match status" value="1"/>
</dbReference>
<accession>V9VZG5</accession>
<geneLocation type="plasmid" evidence="3">
    <name>1</name>
</geneLocation>
<dbReference type="InterPro" id="IPR025161">
    <property type="entry name" value="IS402-like_dom"/>
</dbReference>
<evidence type="ECO:0000313" key="2">
    <source>
        <dbReference type="EMBL" id="AHD03328.1"/>
    </source>
</evidence>
<dbReference type="HOGENOM" id="CLU_055261_2_1_5"/>
<evidence type="ECO:0000259" key="1">
    <source>
        <dbReference type="Pfam" id="PF13340"/>
    </source>
</evidence>
<keyword evidence="2" id="KW-0614">Plasmid</keyword>